<protein>
    <submittedName>
        <fullName evidence="1">Uncharacterized protein</fullName>
    </submittedName>
</protein>
<comment type="caution">
    <text evidence="1">The sequence shown here is derived from an EMBL/GenBank/DDBJ whole genome shotgun (WGS) entry which is preliminary data.</text>
</comment>
<accession>X1GRF8</accession>
<sequence length="50" mass="5448">GILFPRENLEKFKDLLGKKYNITTDKDLADLAAEKGGDLLTEIVEAVKGG</sequence>
<organism evidence="1">
    <name type="scientific">marine sediment metagenome</name>
    <dbReference type="NCBI Taxonomy" id="412755"/>
    <lineage>
        <taxon>unclassified sequences</taxon>
        <taxon>metagenomes</taxon>
        <taxon>ecological metagenomes</taxon>
    </lineage>
</organism>
<name>X1GRF8_9ZZZZ</name>
<dbReference type="AlphaFoldDB" id="X1GRF8"/>
<feature type="non-terminal residue" evidence="1">
    <location>
        <position position="1"/>
    </location>
</feature>
<proteinExistence type="predicted"/>
<reference evidence="1" key="1">
    <citation type="journal article" date="2014" name="Front. Microbiol.">
        <title>High frequency of phylogenetically diverse reductive dehalogenase-homologous genes in deep subseafloor sedimentary metagenomes.</title>
        <authorList>
            <person name="Kawai M."/>
            <person name="Futagami T."/>
            <person name="Toyoda A."/>
            <person name="Takaki Y."/>
            <person name="Nishi S."/>
            <person name="Hori S."/>
            <person name="Arai W."/>
            <person name="Tsubouchi T."/>
            <person name="Morono Y."/>
            <person name="Uchiyama I."/>
            <person name="Ito T."/>
            <person name="Fujiyama A."/>
            <person name="Inagaki F."/>
            <person name="Takami H."/>
        </authorList>
    </citation>
    <scope>NUCLEOTIDE SEQUENCE</scope>
    <source>
        <strain evidence="1">Expedition CK06-06</strain>
    </source>
</reference>
<gene>
    <name evidence="1" type="ORF">S03H2_30926</name>
</gene>
<evidence type="ECO:0000313" key="1">
    <source>
        <dbReference type="EMBL" id="GAH59782.1"/>
    </source>
</evidence>
<dbReference type="EMBL" id="BARU01018730">
    <property type="protein sequence ID" value="GAH59782.1"/>
    <property type="molecule type" value="Genomic_DNA"/>
</dbReference>